<dbReference type="GO" id="GO:0004042">
    <property type="term" value="F:L-glutamate N-acetyltransferase activity"/>
    <property type="evidence" value="ECO:0007669"/>
    <property type="project" value="TreeGrafter"/>
</dbReference>
<dbReference type="STRING" id="10181.G5BN77"/>
<reference evidence="3 4" key="1">
    <citation type="journal article" date="2011" name="Nature">
        <title>Genome sequencing reveals insights into physiology and longevity of the naked mole rat.</title>
        <authorList>
            <person name="Kim E.B."/>
            <person name="Fang X."/>
            <person name="Fushan A.A."/>
            <person name="Huang Z."/>
            <person name="Lobanov A.V."/>
            <person name="Han L."/>
            <person name="Marino S.M."/>
            <person name="Sun X."/>
            <person name="Turanov A.A."/>
            <person name="Yang P."/>
            <person name="Yim S.H."/>
            <person name="Zhao X."/>
            <person name="Kasaikina M.V."/>
            <person name="Stoletzki N."/>
            <person name="Peng C."/>
            <person name="Polak P."/>
            <person name="Xiong Z."/>
            <person name="Kiezun A."/>
            <person name="Zhu Y."/>
            <person name="Chen Y."/>
            <person name="Kryukov G.V."/>
            <person name="Zhang Q."/>
            <person name="Peshkin L."/>
            <person name="Yang L."/>
            <person name="Bronson R.T."/>
            <person name="Buffenstein R."/>
            <person name="Wang B."/>
            <person name="Han C."/>
            <person name="Li Q."/>
            <person name="Chen L."/>
            <person name="Zhao W."/>
            <person name="Sunyaev S.R."/>
            <person name="Park T.J."/>
            <person name="Zhang G."/>
            <person name="Wang J."/>
            <person name="Gladyshev V.N."/>
        </authorList>
    </citation>
    <scope>NUCLEOTIDE SEQUENCE [LARGE SCALE GENOMIC DNA]</scope>
</reference>
<evidence type="ECO:0000313" key="3">
    <source>
        <dbReference type="EMBL" id="EHB10738.1"/>
    </source>
</evidence>
<gene>
    <name evidence="3" type="ORF">GW7_07831</name>
</gene>
<protein>
    <submittedName>
        <fullName evidence="3">N-acetylglutamate synthase, mitochondrial</fullName>
    </submittedName>
</protein>
<dbReference type="PANTHER" id="PTHR23342">
    <property type="entry name" value="N-ACETYLGLUTAMATE SYNTHASE"/>
    <property type="match status" value="1"/>
</dbReference>
<dbReference type="GO" id="GO:0006536">
    <property type="term" value="P:glutamate metabolic process"/>
    <property type="evidence" value="ECO:0007669"/>
    <property type="project" value="TreeGrafter"/>
</dbReference>
<dbReference type="AlphaFoldDB" id="G5BN77"/>
<dbReference type="EMBL" id="JH171123">
    <property type="protein sequence ID" value="EHB10738.1"/>
    <property type="molecule type" value="Genomic_DNA"/>
</dbReference>
<dbReference type="GO" id="GO:0005759">
    <property type="term" value="C:mitochondrial matrix"/>
    <property type="evidence" value="ECO:0007669"/>
    <property type="project" value="TreeGrafter"/>
</dbReference>
<evidence type="ECO:0000256" key="1">
    <source>
        <dbReference type="ARBA" id="ARBA00022679"/>
    </source>
</evidence>
<dbReference type="PROSITE" id="PS51731">
    <property type="entry name" value="GNAT_NAGS"/>
    <property type="match status" value="1"/>
</dbReference>
<sequence>MQVPRRTQEQGLSPALASASGLAVGPNTPLVQGYTVRIGKARYNTAAILTVEPVLGGTPYLDKFVVSASRQGQGSGEMLWECLRRDLQTLFWRSRVTNPINPWYFKHSDGSFSNKQWIFFWFGLADIRESYELVNHAKGLPDSFCKPASDPGS</sequence>
<dbReference type="InterPro" id="IPR006855">
    <property type="entry name" value="Vertebrate-like_GNAT_dom"/>
</dbReference>
<dbReference type="Proteomes" id="UP000006813">
    <property type="component" value="Unassembled WGS sequence"/>
</dbReference>
<feature type="domain" description="N-acetyltransferase" evidence="2">
    <location>
        <begin position="1"/>
        <end position="145"/>
    </location>
</feature>
<dbReference type="CDD" id="cd04264">
    <property type="entry name" value="DUF619-NAGS"/>
    <property type="match status" value="1"/>
</dbReference>
<proteinExistence type="predicted"/>
<dbReference type="GO" id="GO:0006526">
    <property type="term" value="P:L-arginine biosynthetic process"/>
    <property type="evidence" value="ECO:0007669"/>
    <property type="project" value="TreeGrafter"/>
</dbReference>
<dbReference type="eggNOG" id="KOG2436">
    <property type="taxonomic scope" value="Eukaryota"/>
</dbReference>
<organism evidence="3 4">
    <name type="scientific">Heterocephalus glaber</name>
    <name type="common">Naked mole rat</name>
    <dbReference type="NCBI Taxonomy" id="10181"/>
    <lineage>
        <taxon>Eukaryota</taxon>
        <taxon>Metazoa</taxon>
        <taxon>Chordata</taxon>
        <taxon>Craniata</taxon>
        <taxon>Vertebrata</taxon>
        <taxon>Euteleostomi</taxon>
        <taxon>Mammalia</taxon>
        <taxon>Eutheria</taxon>
        <taxon>Euarchontoglires</taxon>
        <taxon>Glires</taxon>
        <taxon>Rodentia</taxon>
        <taxon>Hystricomorpha</taxon>
        <taxon>Bathyergidae</taxon>
        <taxon>Heterocephalus</taxon>
    </lineage>
</organism>
<dbReference type="Gene3D" id="3.40.630.30">
    <property type="match status" value="1"/>
</dbReference>
<accession>G5BN77</accession>
<dbReference type="InParanoid" id="G5BN77"/>
<evidence type="ECO:0000259" key="2">
    <source>
        <dbReference type="PROSITE" id="PS51731"/>
    </source>
</evidence>
<evidence type="ECO:0000313" key="4">
    <source>
        <dbReference type="Proteomes" id="UP000006813"/>
    </source>
</evidence>
<keyword evidence="1" id="KW-0808">Transferase</keyword>
<dbReference type="FunFam" id="3.40.630.30:FF:000045">
    <property type="entry name" value="N-acetylglutamate synthase, mitochondrial"/>
    <property type="match status" value="1"/>
</dbReference>
<dbReference type="PANTHER" id="PTHR23342:SF0">
    <property type="entry name" value="N-ACETYLGLUTAMATE SYNTHASE, MITOCHONDRIAL"/>
    <property type="match status" value="1"/>
</dbReference>
<name>G5BN77_HETGA</name>
<dbReference type="Pfam" id="PF04768">
    <property type="entry name" value="NAT"/>
    <property type="match status" value="1"/>
</dbReference>